<keyword evidence="2" id="KW-1185">Reference proteome</keyword>
<evidence type="ECO:0000313" key="2">
    <source>
        <dbReference type="Proteomes" id="UP000250275"/>
    </source>
</evidence>
<dbReference type="AlphaFoldDB" id="A0A310SKJ8"/>
<evidence type="ECO:0000313" key="1">
    <source>
        <dbReference type="EMBL" id="OAD57326.1"/>
    </source>
</evidence>
<dbReference type="Proteomes" id="UP000250275">
    <property type="component" value="Unassembled WGS sequence"/>
</dbReference>
<gene>
    <name evidence="1" type="ORF">WN48_02227</name>
</gene>
<name>A0A310SKJ8_9HYME</name>
<proteinExistence type="predicted"/>
<reference evidence="1 2" key="1">
    <citation type="submission" date="2015-07" db="EMBL/GenBank/DDBJ databases">
        <title>The genome of Eufriesea mexicana.</title>
        <authorList>
            <person name="Pan H."/>
            <person name="Kapheim K."/>
        </authorList>
    </citation>
    <scope>NUCLEOTIDE SEQUENCE [LARGE SCALE GENOMIC DNA]</scope>
    <source>
        <strain evidence="1">0111107269</strain>
        <tissue evidence="1">Whole body</tissue>
    </source>
</reference>
<organism evidence="1 2">
    <name type="scientific">Eufriesea mexicana</name>
    <dbReference type="NCBI Taxonomy" id="516756"/>
    <lineage>
        <taxon>Eukaryota</taxon>
        <taxon>Metazoa</taxon>
        <taxon>Ecdysozoa</taxon>
        <taxon>Arthropoda</taxon>
        <taxon>Hexapoda</taxon>
        <taxon>Insecta</taxon>
        <taxon>Pterygota</taxon>
        <taxon>Neoptera</taxon>
        <taxon>Endopterygota</taxon>
        <taxon>Hymenoptera</taxon>
        <taxon>Apocrita</taxon>
        <taxon>Aculeata</taxon>
        <taxon>Apoidea</taxon>
        <taxon>Anthophila</taxon>
        <taxon>Apidae</taxon>
        <taxon>Eufriesea</taxon>
    </lineage>
</organism>
<dbReference type="EMBL" id="KQ761613">
    <property type="protein sequence ID" value="OAD57326.1"/>
    <property type="molecule type" value="Genomic_DNA"/>
</dbReference>
<protein>
    <submittedName>
        <fullName evidence="1">Uncharacterized protein</fullName>
    </submittedName>
</protein>
<accession>A0A310SKJ8</accession>
<sequence length="73" mass="8315">MKNRICPGKRCGESPMKTKKSRKIIFPLLRVPTSIGEHACKRKKHAFGKRLRLEDYGHCANSQITPGLPVENR</sequence>